<keyword evidence="7" id="KW-1185">Reference proteome</keyword>
<dbReference type="GO" id="GO:0003723">
    <property type="term" value="F:RNA binding"/>
    <property type="evidence" value="ECO:0007669"/>
    <property type="project" value="UniProtKB-KW"/>
</dbReference>
<dbReference type="InterPro" id="IPR013979">
    <property type="entry name" value="TIF_beta_prop-like"/>
</dbReference>
<evidence type="ECO:0000256" key="4">
    <source>
        <dbReference type="ARBA" id="ARBA00022917"/>
    </source>
</evidence>
<keyword evidence="4" id="KW-0648">Protein biosynthesis</keyword>
<accession>A0A8X7VD51</accession>
<protein>
    <recommendedName>
        <fullName evidence="5">Translation initiation factor beta propellor-like domain-containing protein</fullName>
    </recommendedName>
</protein>
<name>A0A8X7VD51_BRACI</name>
<evidence type="ECO:0000256" key="3">
    <source>
        <dbReference type="ARBA" id="ARBA00022884"/>
    </source>
</evidence>
<sequence length="138" mass="16173">MPRGNLVVLAGLKECFNGKFEFFDVDQLKQITTVKHPPANHVVWDLSGRHVATAFTIPHEKFDADYDCERDDLLERFHMWSSNGDYLYFHQCDYPLIQLKWRSYREGIIDDELLETRKTFLLKTMASEEESENEGGLI</sequence>
<feature type="domain" description="Translation initiation factor beta propellor-like" evidence="5">
    <location>
        <begin position="2"/>
        <end position="66"/>
    </location>
</feature>
<keyword evidence="2" id="KW-0396">Initiation factor</keyword>
<dbReference type="InterPro" id="IPR011400">
    <property type="entry name" value="EIF3B"/>
</dbReference>
<comment type="caution">
    <text evidence="6">The sequence shown here is derived from an EMBL/GenBank/DDBJ whole genome shotgun (WGS) entry which is preliminary data.</text>
</comment>
<dbReference type="Pfam" id="PF08662">
    <property type="entry name" value="eIF2A"/>
    <property type="match status" value="1"/>
</dbReference>
<dbReference type="GO" id="GO:0005852">
    <property type="term" value="C:eukaryotic translation initiation factor 3 complex"/>
    <property type="evidence" value="ECO:0007669"/>
    <property type="project" value="InterPro"/>
</dbReference>
<evidence type="ECO:0000256" key="2">
    <source>
        <dbReference type="ARBA" id="ARBA00022540"/>
    </source>
</evidence>
<reference evidence="6 7" key="1">
    <citation type="submission" date="2020-02" db="EMBL/GenBank/DDBJ databases">
        <authorList>
            <person name="Ma Q."/>
            <person name="Huang Y."/>
            <person name="Song X."/>
            <person name="Pei D."/>
        </authorList>
    </citation>
    <scope>NUCLEOTIDE SEQUENCE [LARGE SCALE GENOMIC DNA]</scope>
    <source>
        <strain evidence="6">Sxm20200214</strain>
        <tissue evidence="6">Leaf</tissue>
    </source>
</reference>
<dbReference type="PANTHER" id="PTHR14068:SF0">
    <property type="entry name" value="EUKARYOTIC TRANSLATION INITIATION FACTOR 3 SUBUNIT B"/>
    <property type="match status" value="1"/>
</dbReference>
<keyword evidence="1" id="KW-0963">Cytoplasm</keyword>
<organism evidence="6 7">
    <name type="scientific">Brassica carinata</name>
    <name type="common">Ethiopian mustard</name>
    <name type="synonym">Abyssinian cabbage</name>
    <dbReference type="NCBI Taxonomy" id="52824"/>
    <lineage>
        <taxon>Eukaryota</taxon>
        <taxon>Viridiplantae</taxon>
        <taxon>Streptophyta</taxon>
        <taxon>Embryophyta</taxon>
        <taxon>Tracheophyta</taxon>
        <taxon>Spermatophyta</taxon>
        <taxon>Magnoliopsida</taxon>
        <taxon>eudicotyledons</taxon>
        <taxon>Gunneridae</taxon>
        <taxon>Pentapetalae</taxon>
        <taxon>rosids</taxon>
        <taxon>malvids</taxon>
        <taxon>Brassicales</taxon>
        <taxon>Brassicaceae</taxon>
        <taxon>Brassiceae</taxon>
        <taxon>Brassica</taxon>
    </lineage>
</organism>
<dbReference type="GO" id="GO:0031369">
    <property type="term" value="F:translation initiation factor binding"/>
    <property type="evidence" value="ECO:0007669"/>
    <property type="project" value="InterPro"/>
</dbReference>
<evidence type="ECO:0000313" key="6">
    <source>
        <dbReference type="EMBL" id="KAG2309213.1"/>
    </source>
</evidence>
<dbReference type="GO" id="GO:0003743">
    <property type="term" value="F:translation initiation factor activity"/>
    <property type="evidence" value="ECO:0007669"/>
    <property type="project" value="UniProtKB-KW"/>
</dbReference>
<evidence type="ECO:0000313" key="7">
    <source>
        <dbReference type="Proteomes" id="UP000886595"/>
    </source>
</evidence>
<proteinExistence type="predicted"/>
<dbReference type="Proteomes" id="UP000886595">
    <property type="component" value="Unassembled WGS sequence"/>
</dbReference>
<dbReference type="EMBL" id="JAAMPC010000006">
    <property type="protein sequence ID" value="KAG2309213.1"/>
    <property type="molecule type" value="Genomic_DNA"/>
</dbReference>
<gene>
    <name evidence="6" type="ORF">Bca52824_028961</name>
</gene>
<dbReference type="OrthoDB" id="1098397at2759"/>
<evidence type="ECO:0000256" key="1">
    <source>
        <dbReference type="ARBA" id="ARBA00022490"/>
    </source>
</evidence>
<dbReference type="PANTHER" id="PTHR14068">
    <property type="entry name" value="EUKARYOTIC TRANSLATION INITIATION FACTOR 3 EIF3 -RELATED"/>
    <property type="match status" value="1"/>
</dbReference>
<dbReference type="AlphaFoldDB" id="A0A8X7VD51"/>
<keyword evidence="3" id="KW-0694">RNA-binding</keyword>
<evidence type="ECO:0000259" key="5">
    <source>
        <dbReference type="Pfam" id="PF08662"/>
    </source>
</evidence>